<accession>A0A411YI37</accession>
<keyword evidence="6" id="KW-1185">Reference proteome</keyword>
<dbReference type="InterPro" id="IPR055170">
    <property type="entry name" value="GFO_IDH_MocA-like_dom"/>
</dbReference>
<dbReference type="Proteomes" id="UP000291469">
    <property type="component" value="Chromosome"/>
</dbReference>
<dbReference type="SUPFAM" id="SSF55347">
    <property type="entry name" value="Glyceraldehyde-3-phosphate dehydrogenase-like, C-terminal domain"/>
    <property type="match status" value="1"/>
</dbReference>
<sequence>MAGQRALTGGSHPDVSDLLIAGRDVDRAQQVANRSGGRAVHIEDAFSNAPDVAIVATATAAHPELIRQAISHGVPILCEKPISESLPESRELVSAAEQTGIPVHVGFQRRFDPGMRAVRRAVTEGTLGRLYHLRIAAHDAEPGDEHYIASSGSMFRDMHVHDFDLVRWLTGEEVVEVDAVGTVRGHERYARHGDVDVTALRLTTDSGLPVLVTGSRHNPAGYEVRLEALGSGASLGAGNATAVAPKPLDPGAEHHSHPRFEGFLDRFATAFELETHAFLDALARGDAPPTPAEASLAALQVAVAAERSWQDGTRALVADREA</sequence>
<evidence type="ECO:0000259" key="3">
    <source>
        <dbReference type="Pfam" id="PF01408"/>
    </source>
</evidence>
<proteinExistence type="inferred from homology"/>
<evidence type="ECO:0000259" key="4">
    <source>
        <dbReference type="Pfam" id="PF22725"/>
    </source>
</evidence>
<keyword evidence="2" id="KW-0560">Oxidoreductase</keyword>
<dbReference type="GO" id="GO:0000166">
    <property type="term" value="F:nucleotide binding"/>
    <property type="evidence" value="ECO:0007669"/>
    <property type="project" value="InterPro"/>
</dbReference>
<dbReference type="OrthoDB" id="256869at2"/>
<protein>
    <submittedName>
        <fullName evidence="5">Dehydrogenase</fullName>
    </submittedName>
</protein>
<dbReference type="Gene3D" id="3.30.360.10">
    <property type="entry name" value="Dihydrodipicolinate Reductase, domain 2"/>
    <property type="match status" value="1"/>
</dbReference>
<evidence type="ECO:0000256" key="2">
    <source>
        <dbReference type="ARBA" id="ARBA00023002"/>
    </source>
</evidence>
<evidence type="ECO:0000313" key="6">
    <source>
        <dbReference type="Proteomes" id="UP000291469"/>
    </source>
</evidence>
<evidence type="ECO:0000313" key="5">
    <source>
        <dbReference type="EMBL" id="QBI20883.1"/>
    </source>
</evidence>
<feature type="domain" description="Gfo/Idh/MocA-like oxidoreductase N-terminal" evidence="3">
    <location>
        <begin position="20"/>
        <end position="107"/>
    </location>
</feature>
<reference evidence="5 6" key="1">
    <citation type="submission" date="2019-01" db="EMBL/GenBank/DDBJ databases">
        <title>Egibacter rhizosphaerae EGI 80759T.</title>
        <authorList>
            <person name="Chen D.-D."/>
            <person name="Tian Y."/>
            <person name="Jiao J.-Y."/>
            <person name="Zhang X.-T."/>
            <person name="Zhang Y.-G."/>
            <person name="Zhang Y."/>
            <person name="Xiao M."/>
            <person name="Shu W.-S."/>
            <person name="Li W.-J."/>
        </authorList>
    </citation>
    <scope>NUCLEOTIDE SEQUENCE [LARGE SCALE GENOMIC DNA]</scope>
    <source>
        <strain evidence="5 6">EGI 80759</strain>
    </source>
</reference>
<dbReference type="InterPro" id="IPR036291">
    <property type="entry name" value="NAD(P)-bd_dom_sf"/>
</dbReference>
<gene>
    <name evidence="5" type="ORF">ER308_15755</name>
</gene>
<dbReference type="EMBL" id="CP036402">
    <property type="protein sequence ID" value="QBI20883.1"/>
    <property type="molecule type" value="Genomic_DNA"/>
</dbReference>
<dbReference type="GO" id="GO:0016491">
    <property type="term" value="F:oxidoreductase activity"/>
    <property type="evidence" value="ECO:0007669"/>
    <property type="project" value="UniProtKB-KW"/>
</dbReference>
<name>A0A411YI37_9ACTN</name>
<dbReference type="Gene3D" id="3.40.50.720">
    <property type="entry name" value="NAD(P)-binding Rossmann-like Domain"/>
    <property type="match status" value="1"/>
</dbReference>
<comment type="similarity">
    <text evidence="1">Belongs to the Gfo/Idh/MocA family.</text>
</comment>
<evidence type="ECO:0000256" key="1">
    <source>
        <dbReference type="ARBA" id="ARBA00010928"/>
    </source>
</evidence>
<feature type="domain" description="GFO/IDH/MocA-like oxidoreductase" evidence="4">
    <location>
        <begin position="115"/>
        <end position="235"/>
    </location>
</feature>
<dbReference type="InterPro" id="IPR000683">
    <property type="entry name" value="Gfo/Idh/MocA-like_OxRdtase_N"/>
</dbReference>
<dbReference type="AlphaFoldDB" id="A0A411YI37"/>
<dbReference type="PANTHER" id="PTHR42840">
    <property type="entry name" value="NAD(P)-BINDING ROSSMANN-FOLD SUPERFAMILY PROTEIN-RELATED"/>
    <property type="match status" value="1"/>
</dbReference>
<dbReference type="Pfam" id="PF01408">
    <property type="entry name" value="GFO_IDH_MocA"/>
    <property type="match status" value="1"/>
</dbReference>
<dbReference type="KEGG" id="erz:ER308_15755"/>
<dbReference type="PANTHER" id="PTHR42840:SF3">
    <property type="entry name" value="BINDING ROSSMANN FOLD OXIDOREDUCTASE, PUTATIVE (AFU_ORTHOLOGUE AFUA_2G10240)-RELATED"/>
    <property type="match status" value="1"/>
</dbReference>
<organism evidence="5 6">
    <name type="scientific">Egibacter rhizosphaerae</name>
    <dbReference type="NCBI Taxonomy" id="1670831"/>
    <lineage>
        <taxon>Bacteria</taxon>
        <taxon>Bacillati</taxon>
        <taxon>Actinomycetota</taxon>
        <taxon>Nitriliruptoria</taxon>
        <taxon>Egibacterales</taxon>
        <taxon>Egibacteraceae</taxon>
        <taxon>Egibacter</taxon>
    </lineage>
</organism>
<dbReference type="SUPFAM" id="SSF51735">
    <property type="entry name" value="NAD(P)-binding Rossmann-fold domains"/>
    <property type="match status" value="1"/>
</dbReference>
<dbReference type="Pfam" id="PF22725">
    <property type="entry name" value="GFO_IDH_MocA_C3"/>
    <property type="match status" value="1"/>
</dbReference>